<name>A0A7W6RRH9_9HYPH</name>
<dbReference type="EMBL" id="JACIGM010000011">
    <property type="protein sequence ID" value="MBB4277112.1"/>
    <property type="molecule type" value="Genomic_DNA"/>
</dbReference>
<dbReference type="AlphaFoldDB" id="A0A7W6RRH9"/>
<reference evidence="1 2" key="1">
    <citation type="submission" date="2020-08" db="EMBL/GenBank/DDBJ databases">
        <title>Genomic Encyclopedia of Type Strains, Phase IV (KMG-V): Genome sequencing to study the core and pangenomes of soil and plant-associated prokaryotes.</title>
        <authorList>
            <person name="Whitman W."/>
        </authorList>
    </citation>
    <scope>NUCLEOTIDE SEQUENCE [LARGE SCALE GENOMIC DNA]</scope>
    <source>
        <strain evidence="1 2">SEMIA 402</strain>
    </source>
</reference>
<sequence length="82" mass="9322">MRSRKIDATPLQYLQSRRDYGRESITAREIAFPFARPRRFVFVPLRVSAIFRCSLIGTAAAPGFVLEKDDSPAIPQQGYLFS</sequence>
<evidence type="ECO:0000313" key="1">
    <source>
        <dbReference type="EMBL" id="MBB4277112.1"/>
    </source>
</evidence>
<dbReference type="RefSeq" id="WP_183927730.1">
    <property type="nucleotide sequence ID" value="NZ_JACIGM010000011.1"/>
</dbReference>
<protein>
    <submittedName>
        <fullName evidence="1">Uncharacterized protein</fullName>
    </submittedName>
</protein>
<accession>A0A7W6RRH9</accession>
<comment type="caution">
    <text evidence="1">The sequence shown here is derived from an EMBL/GenBank/DDBJ whole genome shotgun (WGS) entry which is preliminary data.</text>
</comment>
<gene>
    <name evidence="1" type="ORF">GGE12_004910</name>
</gene>
<organism evidence="1 2">
    <name type="scientific">Rhizobium mongolense</name>
    <dbReference type="NCBI Taxonomy" id="57676"/>
    <lineage>
        <taxon>Bacteria</taxon>
        <taxon>Pseudomonadati</taxon>
        <taxon>Pseudomonadota</taxon>
        <taxon>Alphaproteobacteria</taxon>
        <taxon>Hyphomicrobiales</taxon>
        <taxon>Rhizobiaceae</taxon>
        <taxon>Rhizobium/Agrobacterium group</taxon>
        <taxon>Rhizobium</taxon>
    </lineage>
</organism>
<dbReference type="Proteomes" id="UP000533641">
    <property type="component" value="Unassembled WGS sequence"/>
</dbReference>
<proteinExistence type="predicted"/>
<evidence type="ECO:0000313" key="2">
    <source>
        <dbReference type="Proteomes" id="UP000533641"/>
    </source>
</evidence>